<keyword evidence="3" id="KW-1185">Reference proteome</keyword>
<dbReference type="KEGG" id="mgod:E7746_14630"/>
<evidence type="ECO:0000313" key="3">
    <source>
        <dbReference type="Proteomes" id="UP000297031"/>
    </source>
</evidence>
<evidence type="ECO:0000259" key="1">
    <source>
        <dbReference type="Pfam" id="PF03496"/>
    </source>
</evidence>
<dbReference type="Proteomes" id="UP000297031">
    <property type="component" value="Plasmid pTAA-4-1"/>
</dbReference>
<dbReference type="SUPFAM" id="SSF56399">
    <property type="entry name" value="ADP-ribosylation"/>
    <property type="match status" value="1"/>
</dbReference>
<dbReference type="InterPro" id="IPR003540">
    <property type="entry name" value="ADP-ribosyltransferase"/>
</dbReference>
<reference evidence="2 3" key="1">
    <citation type="submission" date="2019-02" db="EMBL/GenBank/DDBJ databases">
        <title>Isolation and identification of novel species under the genus Muribaculum.</title>
        <authorList>
            <person name="Miyake S."/>
            <person name="Ding Y."/>
            <person name="Low A."/>
            <person name="Soh M."/>
            <person name="Seedorf H."/>
        </authorList>
    </citation>
    <scope>NUCLEOTIDE SEQUENCE [LARGE SCALE GENOMIC DNA]</scope>
    <source>
        <strain evidence="2 3">TLL-A4</strain>
        <plasmid evidence="3">ptaa-4-1</plasmid>
    </source>
</reference>
<dbReference type="Pfam" id="PF03496">
    <property type="entry name" value="ADPrib_exo_Tox"/>
    <property type="match status" value="1"/>
</dbReference>
<keyword evidence="2" id="KW-0614">Plasmid</keyword>
<dbReference type="GO" id="GO:0005576">
    <property type="term" value="C:extracellular region"/>
    <property type="evidence" value="ECO:0007669"/>
    <property type="project" value="InterPro"/>
</dbReference>
<dbReference type="EMBL" id="CP039394">
    <property type="protein sequence ID" value="QCD37173.1"/>
    <property type="molecule type" value="Genomic_DNA"/>
</dbReference>
<geneLocation type="plasmid" evidence="3">
    <name>ptaa-4-1</name>
</geneLocation>
<accession>A0A4P7VS52</accession>
<dbReference type="PROSITE" id="PS51996">
    <property type="entry name" value="TR_MART"/>
    <property type="match status" value="1"/>
</dbReference>
<proteinExistence type="predicted"/>
<feature type="domain" description="ADP ribosyltransferase" evidence="1">
    <location>
        <begin position="754"/>
        <end position="887"/>
    </location>
</feature>
<dbReference type="AlphaFoldDB" id="A0A4P7VS52"/>
<protein>
    <recommendedName>
        <fullName evidence="1">ADP ribosyltransferase domain-containing protein</fullName>
    </recommendedName>
</protein>
<gene>
    <name evidence="2" type="ORF">E7746_14630</name>
</gene>
<dbReference type="Gene3D" id="3.90.176.10">
    <property type="entry name" value="Toxin ADP-ribosyltransferase, Chain A, domain 1"/>
    <property type="match status" value="1"/>
</dbReference>
<name>A0A4P7VS52_9BACT</name>
<sequence>MRRNAWKMRTITPMNASMAKKQNDIDPKSATQARIKRTEAYAERVRTLFAATVNEILALNRSMPQLDEGEMFSFAGESMKRQKEVERLLRQLHAVATMAIEKGIKLEWAQANEECDKLVQSCFGKRALSSPEFSAWTQRNNAAMNAFIARSEKGLNLSQRVWKAVEQLRDEMEVAITVSVGEGESAAQMSRKVRQYLNDPDLMFRRFRYKDPESGEWRRKWKKRIKDPATGKVKWIDYDKRTYQDQWTGRGYYKSSAQNAMRVARTETNIAYRRADNERWQQMDFVLGQRVNLSRSHPKKDICDKLAGDYPVDFVFDGWHPQCFCFVTPILMDEDEMAKVSEAFLRGEKYVPRGKRITDYPDNFKQWVSEHKEDIAQSRDRGTEPYFIRNNAMAIDEILDPSLKKLTPQQIAAKRHEARTPEQEDEIRRRWKERSERIEAEKRHSRQVNATANNVLNAAAKRFASFGISTAELEEAIKSGNTALIQAQTRTLALAMSAKQQLIKATAKKVNSIADGYSEVDTTALNEALASGNLEAIHKQTRALAQSVLAMKKAEQALSAIIPDAHTWHEQFTLAELQQVYAAVESKLANISTLPLYEQVKAIEKEIKWVSDPTYLKPHKQYPTWNVAQDAYMKKLDEVKKQIAVAEAKDTIDKLKVYVASHPKATTVANAVLEAELLLASGGDMLTIKAKIDYAQKRKELQEKAAAQKAVKGSKIGEVTFKELSKKRQKELLDDYKVNTVEGMDDVMRPATEEAWKGLIEEERMLLTKYTQTYSYLNEPLRNMSYCGGRAKDEYDNDMPKITAALSRVKTKQDMVVRRGTSDYYIPEIGKNLSQAEVGDTFIDGAFLSTACHRDKGFGGSVNMIILIPKGAQGIFAEPFTHYNAGYYDYQTRIWNGTEKVGLGGEFEWIGQRGSRFKVIRKSGKNLYLMLIGQQFTQPTGMTK</sequence>
<organism evidence="2 3">
    <name type="scientific">Muribaculum gordoncarteri</name>
    <dbReference type="NCBI Taxonomy" id="2530390"/>
    <lineage>
        <taxon>Bacteria</taxon>
        <taxon>Pseudomonadati</taxon>
        <taxon>Bacteroidota</taxon>
        <taxon>Bacteroidia</taxon>
        <taxon>Bacteroidales</taxon>
        <taxon>Muribaculaceae</taxon>
        <taxon>Muribaculum</taxon>
    </lineage>
</organism>
<dbReference type="OrthoDB" id="661150at2"/>
<evidence type="ECO:0000313" key="2">
    <source>
        <dbReference type="EMBL" id="QCD37173.1"/>
    </source>
</evidence>